<feature type="transmembrane region" description="Helical" evidence="6">
    <location>
        <begin position="379"/>
        <end position="400"/>
    </location>
</feature>
<feature type="transmembrane region" description="Helical" evidence="6">
    <location>
        <begin position="133"/>
        <end position="151"/>
    </location>
</feature>
<dbReference type="InterPro" id="IPR044644">
    <property type="entry name" value="DinF-like"/>
</dbReference>
<dbReference type="KEGG" id="pdo:PSDT_0048"/>
<comment type="subcellular location">
    <subcellularLocation>
        <location evidence="1">Membrane</location>
        <topology evidence="1">Multi-pass membrane protein</topology>
    </subcellularLocation>
</comment>
<reference evidence="7 8" key="1">
    <citation type="submission" date="2010-12" db="EMBL/GenBank/DDBJ databases">
        <authorList>
            <person name="Muzny D."/>
            <person name="Qin X."/>
            <person name="Buhay C."/>
            <person name="Dugan-Rocha S."/>
            <person name="Ding Y."/>
            <person name="Chen G."/>
            <person name="Hawes A."/>
            <person name="Holder M."/>
            <person name="Jhangiani S."/>
            <person name="Johnson A."/>
            <person name="Khan Z."/>
            <person name="Li Z."/>
            <person name="Liu W."/>
            <person name="Liu X."/>
            <person name="Perez L."/>
            <person name="Shen H."/>
            <person name="Wang Q."/>
            <person name="Watt J."/>
            <person name="Xi L."/>
            <person name="Xin Y."/>
            <person name="Zhou J."/>
            <person name="Deng J."/>
            <person name="Jiang H."/>
            <person name="Liu Y."/>
            <person name="Qu J."/>
            <person name="Song X.-Z."/>
            <person name="Zhang L."/>
            <person name="Villasana D."/>
            <person name="Johnson A."/>
            <person name="Liu J."/>
            <person name="Liyanage D."/>
            <person name="Lorensuhewa L."/>
            <person name="Robinson T."/>
            <person name="Song A."/>
            <person name="Song B.-B."/>
            <person name="Dinh H."/>
            <person name="Thornton R."/>
            <person name="Coyle M."/>
            <person name="Francisco L."/>
            <person name="Jackson L."/>
            <person name="Javaid M."/>
            <person name="Korchina V."/>
            <person name="Kovar C."/>
            <person name="Mata R."/>
            <person name="Mathew T."/>
            <person name="Ngo R."/>
            <person name="Nguyen L."/>
            <person name="Nguyen N."/>
            <person name="Okwuonu G."/>
            <person name="Ongeri F."/>
            <person name="Pham C."/>
            <person name="Simmons D."/>
            <person name="Wilczek-Boney K."/>
            <person name="Hale W."/>
            <person name="Jakkamsetti A."/>
            <person name="Pham P."/>
            <person name="Ruth R."/>
            <person name="San Lucas F."/>
            <person name="Warren J."/>
            <person name="Zhang J."/>
            <person name="Zhao Z."/>
            <person name="Zhou C."/>
            <person name="Zhu D."/>
            <person name="Lee S."/>
            <person name="Bess C."/>
            <person name="Blankenburg K."/>
            <person name="Forbes L."/>
            <person name="Fu Q."/>
            <person name="Gubbala S."/>
            <person name="Hirani K."/>
            <person name="Jayaseelan J.C."/>
            <person name="Lara F."/>
            <person name="Munidasa M."/>
            <person name="Palculict T."/>
            <person name="Patil S."/>
            <person name="Pu L.-L."/>
            <person name="Saada N."/>
            <person name="Tang L."/>
            <person name="Weissenberger G."/>
            <person name="Zhu Y."/>
            <person name="Hemphill L."/>
            <person name="Shang Y."/>
            <person name="Youmans B."/>
            <person name="Ayvaz T."/>
            <person name="Ross M."/>
            <person name="Santibanez J."/>
            <person name="Aqrawi P."/>
            <person name="Gross S."/>
            <person name="Joshi V."/>
            <person name="Fowler G."/>
            <person name="Nazareth L."/>
            <person name="Reid J."/>
            <person name="Worley K."/>
            <person name="Petrosino J."/>
            <person name="Highlander S."/>
            <person name="Gibbs R."/>
        </authorList>
    </citation>
    <scope>NUCLEOTIDE SEQUENCE [LARGE SCALE GENOMIC DNA]</scope>
    <source>
        <strain evidence="7 8">DSM 10105</strain>
    </source>
</reference>
<evidence type="ECO:0000256" key="5">
    <source>
        <dbReference type="ARBA" id="ARBA00023136"/>
    </source>
</evidence>
<evidence type="ECO:0000256" key="1">
    <source>
        <dbReference type="ARBA" id="ARBA00004141"/>
    </source>
</evidence>
<dbReference type="RefSeq" id="WP_006290823.1">
    <property type="nucleotide sequence ID" value="NZ_AP012333.1"/>
</dbReference>
<keyword evidence="4 6" id="KW-1133">Transmembrane helix</keyword>
<feature type="transmembrane region" description="Helical" evidence="6">
    <location>
        <begin position="245"/>
        <end position="266"/>
    </location>
</feature>
<keyword evidence="3 6" id="KW-0812">Transmembrane</keyword>
<evidence type="ECO:0000313" key="7">
    <source>
        <dbReference type="EMBL" id="EFT82962.1"/>
    </source>
</evidence>
<evidence type="ECO:0000256" key="6">
    <source>
        <dbReference type="SAM" id="Phobius"/>
    </source>
</evidence>
<protein>
    <submittedName>
        <fullName evidence="7">MATE efflux family protein</fullName>
    </submittedName>
</protein>
<dbReference type="GO" id="GO:0042910">
    <property type="term" value="F:xenobiotic transmembrane transporter activity"/>
    <property type="evidence" value="ECO:0007669"/>
    <property type="project" value="InterPro"/>
</dbReference>
<evidence type="ECO:0000313" key="8">
    <source>
        <dbReference type="Proteomes" id="UP000004946"/>
    </source>
</evidence>
<feature type="transmembrane region" description="Helical" evidence="6">
    <location>
        <begin position="46"/>
        <end position="70"/>
    </location>
</feature>
<dbReference type="NCBIfam" id="TIGR00797">
    <property type="entry name" value="matE"/>
    <property type="match status" value="1"/>
</dbReference>
<feature type="transmembrane region" description="Helical" evidence="6">
    <location>
        <begin position="91"/>
        <end position="113"/>
    </location>
</feature>
<feature type="transmembrane region" description="Helical" evidence="6">
    <location>
        <begin position="347"/>
        <end position="367"/>
    </location>
</feature>
<evidence type="ECO:0000256" key="4">
    <source>
        <dbReference type="ARBA" id="ARBA00022989"/>
    </source>
</evidence>
<accession>E6K2H4</accession>
<dbReference type="PATRIC" id="fig|864564.6.peg.54"/>
<dbReference type="eggNOG" id="COG0534">
    <property type="taxonomic scope" value="Bacteria"/>
</dbReference>
<keyword evidence="5 6" id="KW-0472">Membrane</keyword>
<organism evidence="7 8">
    <name type="scientific">Parascardovia denticolens DSM 10105 = JCM 12538</name>
    <dbReference type="NCBI Taxonomy" id="864564"/>
    <lineage>
        <taxon>Bacteria</taxon>
        <taxon>Bacillati</taxon>
        <taxon>Actinomycetota</taxon>
        <taxon>Actinomycetes</taxon>
        <taxon>Bifidobacteriales</taxon>
        <taxon>Bifidobacteriaceae</taxon>
        <taxon>Parascardovia</taxon>
    </lineage>
</organism>
<dbReference type="GO" id="GO:0005886">
    <property type="term" value="C:plasma membrane"/>
    <property type="evidence" value="ECO:0007669"/>
    <property type="project" value="TreeGrafter"/>
</dbReference>
<name>E6K2H4_PARDN</name>
<feature type="transmembrane region" description="Helical" evidence="6">
    <location>
        <begin position="312"/>
        <end position="335"/>
    </location>
</feature>
<sequence length="453" mass="46901">MTSQDFDTAATSRQLWSLALPTFGQLVAEPAFVLIDTAIVGHISTAALAGLSVGSTIILTAVGLCNFLAYSTTAHVAKLMGAGKEKEGLRSGVDGTWLALAIGLVLSLLLFLFAQPLCSAIGAKGEALGQAVLYTKAVVLGAPGMLMVYAVNGIFRGMQEASITLWAAVFGAGLNTILDFAFIYGAHMGILGSGLATCLAQWAMSLVLAIPAFLKARSQQVSLLPSRQGLARNAFQGLPLFARTLALRMAMVATVVAAASMGTQVLASYQAVNSAWNFALNTLDSVAIAGQALVGTALGAKDVGETRFLTKLIARSGALSGLAVGLVFACLGLWGAGLFSPQAPVQALISLSMIIVAFFFPLQGWMWALDGILIGAGDFTYLAGACAAAAGAHVVALIALARALSFWRVDSAGIKVAALWLTFNIVLMGLRAVANGKRATTDTWIRAALESQE</sequence>
<dbReference type="InterPro" id="IPR002528">
    <property type="entry name" value="MATE_fam"/>
</dbReference>
<comment type="caution">
    <text evidence="7">The sequence shown here is derived from an EMBL/GenBank/DDBJ whole genome shotgun (WGS) entry which is preliminary data.</text>
</comment>
<feature type="transmembrane region" description="Helical" evidence="6">
    <location>
        <begin position="163"/>
        <end position="184"/>
    </location>
</feature>
<feature type="transmembrane region" description="Helical" evidence="6">
    <location>
        <begin position="412"/>
        <end position="430"/>
    </location>
</feature>
<dbReference type="Pfam" id="PF01554">
    <property type="entry name" value="MatE"/>
    <property type="match status" value="2"/>
</dbReference>
<evidence type="ECO:0000256" key="2">
    <source>
        <dbReference type="ARBA" id="ARBA00010199"/>
    </source>
</evidence>
<keyword evidence="8" id="KW-1185">Reference proteome</keyword>
<gene>
    <name evidence="7" type="ORF">HMPREF0620_1647</name>
</gene>
<dbReference type="EMBL" id="AEON01000002">
    <property type="protein sequence ID" value="EFT82962.1"/>
    <property type="molecule type" value="Genomic_DNA"/>
</dbReference>
<dbReference type="AlphaFoldDB" id="E6K2H4"/>
<dbReference type="GO" id="GO:0015297">
    <property type="term" value="F:antiporter activity"/>
    <property type="evidence" value="ECO:0007669"/>
    <property type="project" value="InterPro"/>
</dbReference>
<dbReference type="PANTHER" id="PTHR42893">
    <property type="entry name" value="PROTEIN DETOXIFICATION 44, CHLOROPLASTIC-RELATED"/>
    <property type="match status" value="1"/>
</dbReference>
<feature type="transmembrane region" description="Helical" evidence="6">
    <location>
        <begin position="190"/>
        <end position="214"/>
    </location>
</feature>
<evidence type="ECO:0000256" key="3">
    <source>
        <dbReference type="ARBA" id="ARBA00022692"/>
    </source>
</evidence>
<proteinExistence type="inferred from homology"/>
<dbReference type="Proteomes" id="UP000004946">
    <property type="component" value="Chromosome"/>
</dbReference>
<dbReference type="PANTHER" id="PTHR42893:SF46">
    <property type="entry name" value="PROTEIN DETOXIFICATION 44, CHLOROPLASTIC"/>
    <property type="match status" value="1"/>
</dbReference>
<comment type="similarity">
    <text evidence="2">Belongs to the multi antimicrobial extrusion (MATE) (TC 2.A.66.1) family.</text>
</comment>
<dbReference type="HOGENOM" id="CLU_012893_16_3_11"/>